<dbReference type="PANTHER" id="PTHR22791:SF6">
    <property type="entry name" value="RING-TYPE DOMAIN-CONTAINING PROTEIN"/>
    <property type="match status" value="1"/>
</dbReference>
<evidence type="ECO:0000256" key="2">
    <source>
        <dbReference type="ARBA" id="ARBA00022771"/>
    </source>
</evidence>
<keyword evidence="2 4" id="KW-0863">Zinc-finger</keyword>
<dbReference type="PROSITE" id="PS00518">
    <property type="entry name" value="ZF_RING_1"/>
    <property type="match status" value="1"/>
</dbReference>
<dbReference type="EMBL" id="JARAKH010000030">
    <property type="protein sequence ID" value="KAK8386704.1"/>
    <property type="molecule type" value="Genomic_DNA"/>
</dbReference>
<dbReference type="Proteomes" id="UP001487740">
    <property type="component" value="Unassembled WGS sequence"/>
</dbReference>
<accession>A0AAW0TG63</accession>
<evidence type="ECO:0000256" key="4">
    <source>
        <dbReference type="PROSITE-ProRule" id="PRU00175"/>
    </source>
</evidence>
<dbReference type="InterPro" id="IPR017907">
    <property type="entry name" value="Znf_RING_CS"/>
</dbReference>
<name>A0AAW0TG63_SCYPA</name>
<comment type="caution">
    <text evidence="6">The sequence shown here is derived from an EMBL/GenBank/DDBJ whole genome shotgun (WGS) entry which is preliminary data.</text>
</comment>
<dbReference type="SUPFAM" id="SSF57850">
    <property type="entry name" value="RING/U-box"/>
    <property type="match status" value="1"/>
</dbReference>
<dbReference type="EMBL" id="JARAKH010000030">
    <property type="protein sequence ID" value="KAK8386705.1"/>
    <property type="molecule type" value="Genomic_DNA"/>
</dbReference>
<keyword evidence="3" id="KW-0862">Zinc</keyword>
<dbReference type="PANTHER" id="PTHR22791">
    <property type="entry name" value="RING-TYPE DOMAIN-CONTAINING PROTEIN"/>
    <property type="match status" value="1"/>
</dbReference>
<dbReference type="Gene3D" id="3.30.40.10">
    <property type="entry name" value="Zinc/RING finger domain, C3HC4 (zinc finger)"/>
    <property type="match status" value="1"/>
</dbReference>
<sequence>MMECHVCLENYNEGKRLPRTLYCGHTICTQCLNQIMKRRPLRCPYCRTYHRGSVLCPADLPLHEELIAKMAEEKESHEQCSTDDPLETNQLNVLKLREDVKKASTDGHSLWTLLPAQGGQTRHSRVSLFSNRLHLHALQDGEPPSGPQTFPYNEIQDLQDEDFCIVFFDVSWRGNYQGRVYIVLLDHEGRTRQFKALCTGQLGPSYVGTRFLEVARKNELGEQIWGGDYERNDGTGGAALPGMDRGRKNKQDVVAGLVAGFYFTGYGQDHCPSQFGIYTRDWPGYIEMSSLGTVIGGMDVINTVVRLDNIQEAFISDCGLLLCH</sequence>
<dbReference type="AlphaFoldDB" id="A0AAW0TG63"/>
<dbReference type="InterPro" id="IPR051435">
    <property type="entry name" value="RING_finger_E3_ubiq-ligases"/>
</dbReference>
<organism evidence="6 7">
    <name type="scientific">Scylla paramamosain</name>
    <name type="common">Mud crab</name>
    <dbReference type="NCBI Taxonomy" id="85552"/>
    <lineage>
        <taxon>Eukaryota</taxon>
        <taxon>Metazoa</taxon>
        <taxon>Ecdysozoa</taxon>
        <taxon>Arthropoda</taxon>
        <taxon>Crustacea</taxon>
        <taxon>Multicrustacea</taxon>
        <taxon>Malacostraca</taxon>
        <taxon>Eumalacostraca</taxon>
        <taxon>Eucarida</taxon>
        <taxon>Decapoda</taxon>
        <taxon>Pleocyemata</taxon>
        <taxon>Brachyura</taxon>
        <taxon>Eubrachyura</taxon>
        <taxon>Portunoidea</taxon>
        <taxon>Portunidae</taxon>
        <taxon>Portuninae</taxon>
        <taxon>Scylla</taxon>
    </lineage>
</organism>
<protein>
    <recommendedName>
        <fullName evidence="5">RING-type domain-containing protein</fullName>
    </recommendedName>
</protein>
<evidence type="ECO:0000256" key="3">
    <source>
        <dbReference type="ARBA" id="ARBA00022833"/>
    </source>
</evidence>
<dbReference type="Gene3D" id="2.40.100.10">
    <property type="entry name" value="Cyclophilin-like"/>
    <property type="match status" value="1"/>
</dbReference>
<keyword evidence="1" id="KW-0479">Metal-binding</keyword>
<dbReference type="SUPFAM" id="SSF50891">
    <property type="entry name" value="Cyclophilin-like"/>
    <property type="match status" value="1"/>
</dbReference>
<dbReference type="SMART" id="SM00184">
    <property type="entry name" value="RING"/>
    <property type="match status" value="1"/>
</dbReference>
<dbReference type="GO" id="GO:0061630">
    <property type="term" value="F:ubiquitin protein ligase activity"/>
    <property type="evidence" value="ECO:0007669"/>
    <property type="project" value="TreeGrafter"/>
</dbReference>
<evidence type="ECO:0000256" key="1">
    <source>
        <dbReference type="ARBA" id="ARBA00022723"/>
    </source>
</evidence>
<evidence type="ECO:0000313" key="6">
    <source>
        <dbReference type="EMBL" id="KAK8386704.1"/>
    </source>
</evidence>
<dbReference type="GO" id="GO:0016567">
    <property type="term" value="P:protein ubiquitination"/>
    <property type="evidence" value="ECO:0007669"/>
    <property type="project" value="TreeGrafter"/>
</dbReference>
<dbReference type="Pfam" id="PF13639">
    <property type="entry name" value="zf-RING_2"/>
    <property type="match status" value="1"/>
</dbReference>
<dbReference type="EMBL" id="JARAKH010000030">
    <property type="protein sequence ID" value="KAK8386706.1"/>
    <property type="molecule type" value="Genomic_DNA"/>
</dbReference>
<proteinExistence type="predicted"/>
<evidence type="ECO:0000259" key="5">
    <source>
        <dbReference type="PROSITE" id="PS50089"/>
    </source>
</evidence>
<dbReference type="InterPro" id="IPR029000">
    <property type="entry name" value="Cyclophilin-like_dom_sf"/>
</dbReference>
<gene>
    <name evidence="6" type="ORF">O3P69_017873</name>
</gene>
<dbReference type="InterPro" id="IPR001841">
    <property type="entry name" value="Znf_RING"/>
</dbReference>
<evidence type="ECO:0000313" key="7">
    <source>
        <dbReference type="Proteomes" id="UP001487740"/>
    </source>
</evidence>
<feature type="domain" description="RING-type" evidence="5">
    <location>
        <begin position="4"/>
        <end position="47"/>
    </location>
</feature>
<dbReference type="InterPro" id="IPR013083">
    <property type="entry name" value="Znf_RING/FYVE/PHD"/>
</dbReference>
<reference evidence="6 7" key="1">
    <citation type="submission" date="2023-03" db="EMBL/GenBank/DDBJ databases">
        <title>High-quality genome of Scylla paramamosain provides insights in environmental adaptation.</title>
        <authorList>
            <person name="Zhang L."/>
        </authorList>
    </citation>
    <scope>NUCLEOTIDE SEQUENCE [LARGE SCALE GENOMIC DNA]</scope>
    <source>
        <strain evidence="6">LZ_2023a</strain>
        <tissue evidence="6">Muscle</tissue>
    </source>
</reference>
<dbReference type="PROSITE" id="PS50089">
    <property type="entry name" value="ZF_RING_2"/>
    <property type="match status" value="1"/>
</dbReference>
<keyword evidence="7" id="KW-1185">Reference proteome</keyword>
<dbReference type="GO" id="GO:0008270">
    <property type="term" value="F:zinc ion binding"/>
    <property type="evidence" value="ECO:0007669"/>
    <property type="project" value="UniProtKB-KW"/>
</dbReference>